<keyword evidence="3" id="KW-0472">Membrane</keyword>
<dbReference type="PANTHER" id="PTHR35038">
    <property type="entry name" value="DISSIMILATORY SULFITE REDUCTASE SIRA"/>
    <property type="match status" value="1"/>
</dbReference>
<dbReference type="InterPro" id="IPR023155">
    <property type="entry name" value="Cyt_c-552/4"/>
</dbReference>
<feature type="region of interest" description="Disordered" evidence="2">
    <location>
        <begin position="99"/>
        <end position="131"/>
    </location>
</feature>
<evidence type="ECO:0000256" key="3">
    <source>
        <dbReference type="SAM" id="Phobius"/>
    </source>
</evidence>
<accession>A0A1C3EQJ2</accession>
<gene>
    <name evidence="5" type="ORF">A6X21_16630</name>
</gene>
<feature type="transmembrane region" description="Helical" evidence="3">
    <location>
        <begin position="34"/>
        <end position="56"/>
    </location>
</feature>
<dbReference type="AlphaFoldDB" id="A0A1C3EQJ2"/>
<feature type="compositionally biased region" description="Polar residues" evidence="2">
    <location>
        <begin position="108"/>
        <end position="124"/>
    </location>
</feature>
<dbReference type="Pfam" id="PF13435">
    <property type="entry name" value="Cytochrome_C554"/>
    <property type="match status" value="1"/>
</dbReference>
<evidence type="ECO:0000313" key="5">
    <source>
        <dbReference type="EMBL" id="ODA35442.1"/>
    </source>
</evidence>
<dbReference type="InterPro" id="IPR051829">
    <property type="entry name" value="Multiheme_Cytochr_ET"/>
</dbReference>
<evidence type="ECO:0000259" key="4">
    <source>
        <dbReference type="Pfam" id="PF13435"/>
    </source>
</evidence>
<feature type="domain" description="Cytochrome c-552/4" evidence="4">
    <location>
        <begin position="445"/>
        <end position="528"/>
    </location>
</feature>
<evidence type="ECO:0000313" key="6">
    <source>
        <dbReference type="Proteomes" id="UP000094828"/>
    </source>
</evidence>
<dbReference type="SUPFAM" id="SSF48695">
    <property type="entry name" value="Multiheme cytochromes"/>
    <property type="match status" value="1"/>
</dbReference>
<evidence type="ECO:0000256" key="2">
    <source>
        <dbReference type="SAM" id="MobiDB-lite"/>
    </source>
</evidence>
<keyword evidence="1" id="KW-0732">Signal</keyword>
<keyword evidence="3" id="KW-1133">Transmembrane helix</keyword>
<dbReference type="Gene3D" id="1.10.1130.10">
    <property type="entry name" value="Flavocytochrome C3, Chain A"/>
    <property type="match status" value="1"/>
</dbReference>
<name>A0A1C3EQJ2_9PLAN</name>
<keyword evidence="3" id="KW-0812">Transmembrane</keyword>
<dbReference type="PANTHER" id="PTHR35038:SF8">
    <property type="entry name" value="C-TYPE POLYHEME CYTOCHROME OMCC"/>
    <property type="match status" value="1"/>
</dbReference>
<dbReference type="InterPro" id="IPR029052">
    <property type="entry name" value="Metallo-depent_PP-like"/>
</dbReference>
<dbReference type="EMBL" id="LYDR01000033">
    <property type="protein sequence ID" value="ODA35442.1"/>
    <property type="molecule type" value="Genomic_DNA"/>
</dbReference>
<reference evidence="5 6" key="1">
    <citation type="submission" date="2016-05" db="EMBL/GenBank/DDBJ databases">
        <title>Genomic and physiological characterization of Planctopirus sp. isolated from fresh water lake.</title>
        <authorList>
            <person name="Subhash Y."/>
            <person name="Ramana C."/>
        </authorList>
    </citation>
    <scope>NUCLEOTIDE SEQUENCE [LARGE SCALE GENOMIC DNA]</scope>
    <source>
        <strain evidence="5 6">JC280</strain>
    </source>
</reference>
<dbReference type="SUPFAM" id="SSF56300">
    <property type="entry name" value="Metallo-dependent phosphatases"/>
    <property type="match status" value="1"/>
</dbReference>
<dbReference type="Gene3D" id="3.60.21.10">
    <property type="match status" value="1"/>
</dbReference>
<comment type="caution">
    <text evidence="5">The sequence shown here is derived from an EMBL/GenBank/DDBJ whole genome shotgun (WGS) entry which is preliminary data.</text>
</comment>
<dbReference type="STRING" id="1841610.A6X21_16630"/>
<feature type="compositionally biased region" description="Basic residues" evidence="2">
    <location>
        <begin position="1"/>
        <end position="11"/>
    </location>
</feature>
<protein>
    <recommendedName>
        <fullName evidence="4">Cytochrome c-552/4 domain-containing protein</fullName>
    </recommendedName>
</protein>
<keyword evidence="6" id="KW-1185">Reference proteome</keyword>
<evidence type="ECO:0000256" key="1">
    <source>
        <dbReference type="ARBA" id="ARBA00022729"/>
    </source>
</evidence>
<organism evidence="5 6">
    <name type="scientific">Planctopirus hydrillae</name>
    <dbReference type="NCBI Taxonomy" id="1841610"/>
    <lineage>
        <taxon>Bacteria</taxon>
        <taxon>Pseudomonadati</taxon>
        <taxon>Planctomycetota</taxon>
        <taxon>Planctomycetia</taxon>
        <taxon>Planctomycetales</taxon>
        <taxon>Planctomycetaceae</taxon>
        <taxon>Planctopirus</taxon>
    </lineage>
</organism>
<dbReference type="InterPro" id="IPR036280">
    <property type="entry name" value="Multihaem_cyt_sf"/>
</dbReference>
<dbReference type="Proteomes" id="UP000094828">
    <property type="component" value="Unassembled WGS sequence"/>
</dbReference>
<sequence length="593" mass="65254">MSAMPRHRRQHALAGSLGGKNRPAQCTSPKLGRVFWPCLLGLACLTTLLTGGAWVMRLLPSDAQLASRSSTEAETSSSLPLQNSAVSVLPWNTPLAQAAQVPAEPLPSKTTSPEATSKAASDTSEPPVAEDWPRPQAVLMLSAETNGYLEPCGCSLTQSGGMSRRLDLFQRLTKRGWPVAGLDAGGFVKRSRRQDQIKYEAILTALRSLNYQVIGLGPADLRLGADFLLTQQVADPEEVQKSLAISGANVTFFESPDLGTPLRTKTFKIGEVKACVVSVLGKSRRDDVAPAGVANNITFSDPDEEIRKAIEQFKGEKPHLLILLNNGTVDEAKEFARKFPAFQLIVTTGGPEDPQSKPVMEGRSWIIQPGQKGKYVSLVGYFPDDVKTPFRYELIDLDNRRFKATKPMENLMADYQKRLELEQISLAPELVIPHPSGRKFVGSKVCGDCHTKAYEKWEETGHAKATKSIIHGRGGIEGEYISRIYDPECINCHTTGWEAQQVLRYDSGYRDLETSAHLFGNGCENCHSPGSEHVRIENGGKATEDEQAAARLAMRVTLDQAKKTTCYQCHDGDNSPGFEFDKYWKEIAHPWRD</sequence>
<proteinExistence type="predicted"/>
<feature type="region of interest" description="Disordered" evidence="2">
    <location>
        <begin position="1"/>
        <end position="24"/>
    </location>
</feature>